<evidence type="ECO:0000313" key="3">
    <source>
        <dbReference type="Proteomes" id="UP000050535"/>
    </source>
</evidence>
<feature type="region of interest" description="Disordered" evidence="1">
    <location>
        <begin position="1"/>
        <end position="26"/>
    </location>
</feature>
<accession>A0A0P7H8Y7</accession>
<dbReference type="AlphaFoldDB" id="A0A0P7H8Y7"/>
<dbReference type="RefSeq" id="WP_054583101.1">
    <property type="nucleotide sequence ID" value="NZ_LGUC01000001.1"/>
</dbReference>
<proteinExistence type="predicted"/>
<comment type="caution">
    <text evidence="2">The sequence shown here is derived from an EMBL/GenBank/DDBJ whole genome shotgun (WGS) entry which is preliminary data.</text>
</comment>
<keyword evidence="3" id="KW-1185">Reference proteome</keyword>
<evidence type="ECO:0000256" key="1">
    <source>
        <dbReference type="SAM" id="MobiDB-lite"/>
    </source>
</evidence>
<dbReference type="STRING" id="699431.SY89_00695"/>
<organism evidence="2 3">
    <name type="scientific">Halolamina pelagica</name>
    <dbReference type="NCBI Taxonomy" id="699431"/>
    <lineage>
        <taxon>Archaea</taxon>
        <taxon>Methanobacteriati</taxon>
        <taxon>Methanobacteriota</taxon>
        <taxon>Stenosarchaea group</taxon>
        <taxon>Halobacteria</taxon>
        <taxon>Halobacteriales</taxon>
        <taxon>Haloferacaceae</taxon>
    </lineage>
</organism>
<sequence>MFGIPEAELLEESDEPRPCAGEPVAELGYNQSEGGVFRDGVDRVRVAALSGTATCSATRAPAAGRSW</sequence>
<reference evidence="3" key="1">
    <citation type="submission" date="2013-11" db="EMBL/GenBank/DDBJ databases">
        <authorList>
            <person name="Hoang H.T."/>
            <person name="Killian M.L."/>
            <person name="Madson D.M."/>
            <person name="Arruda P.H.E."/>
            <person name="Sun D."/>
            <person name="Schwartz K.J."/>
            <person name="Yoon K."/>
        </authorList>
    </citation>
    <scope>NUCLEOTIDE SEQUENCE [LARGE SCALE GENOMIC DNA]</scope>
    <source>
        <strain evidence="3">CDK2</strain>
    </source>
</reference>
<gene>
    <name evidence="2" type="ORF">SY89_00695</name>
</gene>
<dbReference type="Proteomes" id="UP000050535">
    <property type="component" value="Unassembled WGS sequence"/>
</dbReference>
<name>A0A0P7H8Y7_9EURY</name>
<evidence type="ECO:0000313" key="2">
    <source>
        <dbReference type="EMBL" id="KPN29975.1"/>
    </source>
</evidence>
<protein>
    <submittedName>
        <fullName evidence="2">Uncharacterized protein</fullName>
    </submittedName>
</protein>
<dbReference type="EMBL" id="LGUC01000001">
    <property type="protein sequence ID" value="KPN29975.1"/>
    <property type="molecule type" value="Genomic_DNA"/>
</dbReference>